<dbReference type="InterPro" id="IPR044830">
    <property type="entry name" value="HD-Zip_III"/>
</dbReference>
<organism evidence="1 2">
    <name type="scientific">Brassica napus</name>
    <name type="common">Rape</name>
    <dbReference type="NCBI Taxonomy" id="3708"/>
    <lineage>
        <taxon>Eukaryota</taxon>
        <taxon>Viridiplantae</taxon>
        <taxon>Streptophyta</taxon>
        <taxon>Embryophyta</taxon>
        <taxon>Tracheophyta</taxon>
        <taxon>Spermatophyta</taxon>
        <taxon>Magnoliopsida</taxon>
        <taxon>eudicotyledons</taxon>
        <taxon>Gunneridae</taxon>
        <taxon>Pentapetalae</taxon>
        <taxon>rosids</taxon>
        <taxon>malvids</taxon>
        <taxon>Brassicales</taxon>
        <taxon>Brassicaceae</taxon>
        <taxon>Brassiceae</taxon>
        <taxon>Brassica</taxon>
    </lineage>
</organism>
<gene>
    <name evidence="1" type="ORF">HID58_038223</name>
</gene>
<dbReference type="Proteomes" id="UP000824890">
    <property type="component" value="Unassembled WGS sequence"/>
</dbReference>
<sequence length="144" mass="16103">MGSQDRKIFDLGTNIFIENLDPDVDEKIVYDTFSTIGVIAYNPKIPVLGSKLSPGSLKLLPLPSDLPKLHPQPVVIFANMLETTLVSLQDIALENIFDESGRMALCSDFAKLMQQEPVCLQWGDMSLMNKLFLGKCLLHPKRQQ</sequence>
<proteinExistence type="predicted"/>
<reference evidence="1 2" key="1">
    <citation type="submission" date="2021-05" db="EMBL/GenBank/DDBJ databases">
        <title>Genome Assembly of Synthetic Allotetraploid Brassica napus Reveals Homoeologous Exchanges between Subgenomes.</title>
        <authorList>
            <person name="Davis J.T."/>
        </authorList>
    </citation>
    <scope>NUCLEOTIDE SEQUENCE [LARGE SCALE GENOMIC DNA]</scope>
    <source>
        <strain evidence="2">cv. Da-Ae</strain>
        <tissue evidence="1">Seedling</tissue>
    </source>
</reference>
<protein>
    <recommendedName>
        <fullName evidence="3">RRM domain-containing protein</fullName>
    </recommendedName>
</protein>
<accession>A0ABQ8BQE1</accession>
<dbReference type="PANTHER" id="PTHR45950:SF10">
    <property type="entry name" value="HOMEOBOX-LEUCINE ZIPPER PROTEIN REVOLUTA"/>
    <property type="match status" value="1"/>
</dbReference>
<dbReference type="InterPro" id="IPR035979">
    <property type="entry name" value="RBD_domain_sf"/>
</dbReference>
<dbReference type="EMBL" id="JAGKQM010000010">
    <property type="protein sequence ID" value="KAH0906396.1"/>
    <property type="molecule type" value="Genomic_DNA"/>
</dbReference>
<dbReference type="PANTHER" id="PTHR45950">
    <property type="entry name" value="HOMEOBOX-LEUCINE ZIPPER PROTEIN ATHB-14"/>
    <property type="match status" value="1"/>
</dbReference>
<name>A0ABQ8BQE1_BRANA</name>
<evidence type="ECO:0000313" key="1">
    <source>
        <dbReference type="EMBL" id="KAH0906396.1"/>
    </source>
</evidence>
<evidence type="ECO:0000313" key="2">
    <source>
        <dbReference type="Proteomes" id="UP000824890"/>
    </source>
</evidence>
<dbReference type="SUPFAM" id="SSF54928">
    <property type="entry name" value="RNA-binding domain, RBD"/>
    <property type="match status" value="1"/>
</dbReference>
<evidence type="ECO:0008006" key="3">
    <source>
        <dbReference type="Google" id="ProtNLM"/>
    </source>
</evidence>
<comment type="caution">
    <text evidence="1">The sequence shown here is derived from an EMBL/GenBank/DDBJ whole genome shotgun (WGS) entry which is preliminary data.</text>
</comment>
<keyword evidence="2" id="KW-1185">Reference proteome</keyword>